<evidence type="ECO:0000259" key="2">
    <source>
        <dbReference type="Pfam" id="PF00407"/>
    </source>
</evidence>
<protein>
    <recommendedName>
        <fullName evidence="2">Bet v I/Major latex protein domain-containing protein</fullName>
    </recommendedName>
</protein>
<dbReference type="Pfam" id="PF00407">
    <property type="entry name" value="Bet_v_1"/>
    <property type="match status" value="1"/>
</dbReference>
<dbReference type="InterPro" id="IPR000916">
    <property type="entry name" value="Bet_v_I/MLP"/>
</dbReference>
<dbReference type="Gene3D" id="3.30.530.20">
    <property type="match status" value="1"/>
</dbReference>
<dbReference type="GO" id="GO:0005737">
    <property type="term" value="C:cytoplasm"/>
    <property type="evidence" value="ECO:0007669"/>
    <property type="project" value="TreeGrafter"/>
</dbReference>
<dbReference type="PRINTS" id="PR00634">
    <property type="entry name" value="BETALLERGEN"/>
</dbReference>
<comment type="caution">
    <text evidence="3">The sequence shown here is derived from an EMBL/GenBank/DDBJ whole genome shotgun (WGS) entry which is preliminary data.</text>
</comment>
<dbReference type="OMA" id="GTVIQIN"/>
<dbReference type="SUPFAM" id="SSF55961">
    <property type="entry name" value="Bet v1-like"/>
    <property type="match status" value="1"/>
</dbReference>
<dbReference type="GO" id="GO:0004864">
    <property type="term" value="F:protein phosphatase inhibitor activity"/>
    <property type="evidence" value="ECO:0007669"/>
    <property type="project" value="InterPro"/>
</dbReference>
<organism evidence="3 4">
    <name type="scientific">Taxus chinensis</name>
    <name type="common">Chinese yew</name>
    <name type="synonym">Taxus wallichiana var. chinensis</name>
    <dbReference type="NCBI Taxonomy" id="29808"/>
    <lineage>
        <taxon>Eukaryota</taxon>
        <taxon>Viridiplantae</taxon>
        <taxon>Streptophyta</taxon>
        <taxon>Embryophyta</taxon>
        <taxon>Tracheophyta</taxon>
        <taxon>Spermatophyta</taxon>
        <taxon>Pinopsida</taxon>
        <taxon>Pinidae</taxon>
        <taxon>Conifers II</taxon>
        <taxon>Cupressales</taxon>
        <taxon>Taxaceae</taxon>
        <taxon>Taxus</taxon>
    </lineage>
</organism>
<dbReference type="InterPro" id="IPR023393">
    <property type="entry name" value="START-like_dom_sf"/>
</dbReference>
<name>A0AA38FLC8_TAXCH</name>
<dbReference type="GO" id="GO:0010427">
    <property type="term" value="F:abscisic acid binding"/>
    <property type="evidence" value="ECO:0007669"/>
    <property type="project" value="InterPro"/>
</dbReference>
<gene>
    <name evidence="3" type="ORF">KI387_010112</name>
</gene>
<dbReference type="InterPro" id="IPR050279">
    <property type="entry name" value="Plant_def-hormone_signal"/>
</dbReference>
<dbReference type="PANTHER" id="PTHR31213:SF201">
    <property type="entry name" value="OS03G0300400 PROTEIN"/>
    <property type="match status" value="1"/>
</dbReference>
<dbReference type="InterPro" id="IPR024949">
    <property type="entry name" value="Bet_v_I_allergen"/>
</dbReference>
<dbReference type="GO" id="GO:0005634">
    <property type="term" value="C:nucleus"/>
    <property type="evidence" value="ECO:0007669"/>
    <property type="project" value="TreeGrafter"/>
</dbReference>
<dbReference type="Proteomes" id="UP000824469">
    <property type="component" value="Unassembled WGS sequence"/>
</dbReference>
<feature type="non-terminal residue" evidence="3">
    <location>
        <position position="1"/>
    </location>
</feature>
<dbReference type="GO" id="GO:0038023">
    <property type="term" value="F:signaling receptor activity"/>
    <property type="evidence" value="ECO:0007669"/>
    <property type="project" value="InterPro"/>
</dbReference>
<comment type="similarity">
    <text evidence="1">Belongs to the BetVI family.</text>
</comment>
<dbReference type="PANTHER" id="PTHR31213">
    <property type="entry name" value="OS08G0374000 PROTEIN-RELATED"/>
    <property type="match status" value="1"/>
</dbReference>
<proteinExistence type="inferred from homology"/>
<dbReference type="AlphaFoldDB" id="A0AA38FLC8"/>
<evidence type="ECO:0000313" key="3">
    <source>
        <dbReference type="EMBL" id="KAH9305708.1"/>
    </source>
</evidence>
<dbReference type="GO" id="GO:0006952">
    <property type="term" value="P:defense response"/>
    <property type="evidence" value="ECO:0007669"/>
    <property type="project" value="InterPro"/>
</dbReference>
<dbReference type="FunFam" id="3.30.530.20:FF:000007">
    <property type="entry name" value="Major pollen allergen Bet v 1-A"/>
    <property type="match status" value="1"/>
</dbReference>
<sequence>MVARSITVEIDSPVEAKRIWNAIVKDYNLLPTQMPGVCSGVTLLNGNGGVGTVIQINFTPVNKDFSYVNERVDEVDEENFVYKFSYVEGGE</sequence>
<keyword evidence="4" id="KW-1185">Reference proteome</keyword>
<dbReference type="GO" id="GO:0009738">
    <property type="term" value="P:abscisic acid-activated signaling pathway"/>
    <property type="evidence" value="ECO:0007669"/>
    <property type="project" value="InterPro"/>
</dbReference>
<reference evidence="3 4" key="1">
    <citation type="journal article" date="2021" name="Nat. Plants">
        <title>The Taxus genome provides insights into paclitaxel biosynthesis.</title>
        <authorList>
            <person name="Xiong X."/>
            <person name="Gou J."/>
            <person name="Liao Q."/>
            <person name="Li Y."/>
            <person name="Zhou Q."/>
            <person name="Bi G."/>
            <person name="Li C."/>
            <person name="Du R."/>
            <person name="Wang X."/>
            <person name="Sun T."/>
            <person name="Guo L."/>
            <person name="Liang H."/>
            <person name="Lu P."/>
            <person name="Wu Y."/>
            <person name="Zhang Z."/>
            <person name="Ro D.K."/>
            <person name="Shang Y."/>
            <person name="Huang S."/>
            <person name="Yan J."/>
        </authorList>
    </citation>
    <scope>NUCLEOTIDE SEQUENCE [LARGE SCALE GENOMIC DNA]</scope>
    <source>
        <strain evidence="3">Ta-2019</strain>
    </source>
</reference>
<accession>A0AA38FLC8</accession>
<dbReference type="EMBL" id="JAHRHJ020000008">
    <property type="protein sequence ID" value="KAH9305708.1"/>
    <property type="molecule type" value="Genomic_DNA"/>
</dbReference>
<evidence type="ECO:0000313" key="4">
    <source>
        <dbReference type="Proteomes" id="UP000824469"/>
    </source>
</evidence>
<feature type="domain" description="Bet v I/Major latex protein" evidence="2">
    <location>
        <begin position="1"/>
        <end position="89"/>
    </location>
</feature>
<evidence type="ECO:0000256" key="1">
    <source>
        <dbReference type="ARBA" id="ARBA00009744"/>
    </source>
</evidence>